<evidence type="ECO:0000256" key="10">
    <source>
        <dbReference type="ARBA" id="ARBA00022857"/>
    </source>
</evidence>
<comment type="similarity">
    <text evidence="3 16">Belongs to the PNT beta subunit family.</text>
</comment>
<feature type="transmembrane region" description="Helical" evidence="17">
    <location>
        <begin position="220"/>
        <end position="238"/>
    </location>
</feature>
<keyword evidence="19" id="KW-0560">Oxidoreductase</keyword>
<accession>A0A081NJ13</accession>
<reference evidence="19 20" key="1">
    <citation type="submission" date="2014-06" db="EMBL/GenBank/DDBJ databases">
        <title>Whole Genome Sequences of Three Symbiotic Endozoicomonas Bacteria.</title>
        <authorList>
            <person name="Neave M.J."/>
            <person name="Apprill A."/>
            <person name="Voolstra C.R."/>
        </authorList>
    </citation>
    <scope>NUCLEOTIDE SEQUENCE [LARGE SCALE GENOMIC DNA]</scope>
    <source>
        <strain evidence="19 20">DSM 25634</strain>
    </source>
</reference>
<feature type="transmembrane region" description="Helical" evidence="17">
    <location>
        <begin position="244"/>
        <end position="264"/>
    </location>
</feature>
<dbReference type="EC" id="7.1.1.1" evidence="5 16"/>
<dbReference type="Gene3D" id="3.40.50.1220">
    <property type="entry name" value="TPP-binding domain"/>
    <property type="match status" value="1"/>
</dbReference>
<keyword evidence="9 17" id="KW-0812">Transmembrane</keyword>
<dbReference type="PANTHER" id="PTHR44758:SF1">
    <property type="entry name" value="NAD(P) TRANSHYDROGENASE SUBUNIT BETA"/>
    <property type="match status" value="1"/>
</dbReference>
<evidence type="ECO:0000256" key="13">
    <source>
        <dbReference type="ARBA" id="ARBA00023027"/>
    </source>
</evidence>
<evidence type="ECO:0000256" key="11">
    <source>
        <dbReference type="ARBA" id="ARBA00022967"/>
    </source>
</evidence>
<comment type="caution">
    <text evidence="19">The sequence shown here is derived from an EMBL/GenBank/DDBJ whole genome shotgun (WGS) entry which is preliminary data.</text>
</comment>
<gene>
    <name evidence="19" type="primary">pntB</name>
    <name evidence="19" type="ORF">GZ78_13150</name>
</gene>
<dbReference type="PANTHER" id="PTHR44758">
    <property type="entry name" value="NAD(P) TRANSHYDROGENASE SUBUNIT BETA"/>
    <property type="match status" value="1"/>
</dbReference>
<dbReference type="eggNOG" id="COG1282">
    <property type="taxonomic scope" value="Bacteria"/>
</dbReference>
<feature type="transmembrane region" description="Helical" evidence="17">
    <location>
        <begin position="33"/>
        <end position="51"/>
    </location>
</feature>
<protein>
    <recommendedName>
        <fullName evidence="6 16">NAD(P) transhydrogenase subunit beta</fullName>
        <ecNumber evidence="5 16">7.1.1.1</ecNumber>
    </recommendedName>
    <alternativeName>
        <fullName evidence="16">Nicotinamide nucleotide transhydrogenase subunit beta</fullName>
    </alternativeName>
</protein>
<keyword evidence="13 16" id="KW-0520">NAD</keyword>
<dbReference type="PIRSF" id="PIRSF000204">
    <property type="entry name" value="PNTB"/>
    <property type="match status" value="1"/>
</dbReference>
<evidence type="ECO:0000313" key="20">
    <source>
        <dbReference type="Proteomes" id="UP000028073"/>
    </source>
</evidence>
<dbReference type="FunFam" id="3.40.50.1220:FF:000002">
    <property type="entry name" value="NAD(P) transhydrogenase subunit beta"/>
    <property type="match status" value="1"/>
</dbReference>
<comment type="subunit">
    <text evidence="4">Heterodimer of an alpha and a beta chain.</text>
</comment>
<evidence type="ECO:0000256" key="1">
    <source>
        <dbReference type="ARBA" id="ARBA00003943"/>
    </source>
</evidence>
<evidence type="ECO:0000256" key="3">
    <source>
        <dbReference type="ARBA" id="ARBA00007919"/>
    </source>
</evidence>
<sequence length="466" mass="48669">MSQGLLVSAYLIAALLFVMSLAGLSRQESAKSGSLYGMVGMVIAVLATLGYAHLEGFTLVTILMMAGAGIGLFLAKKVEMTEMPQLVAVLNGFGGLAAVLIGFSSAIEASESLAQAASSLLSSTDRMIHSIEIFIGIIIGAITFSGSIVACLKLHGKISSRPASLPGGHWTNLAVIALAILMGIVFVQQDSLLALIIMTALAFLFGITLVMGIGGADMPVVVSMLNAYSGIAAAATGFMLGNNLLIITGAMVGSSGAILSYLMCTAMNRSFISVILGGFGTEGGTVAEGTEEGEYTEVNVEEVADMLKNASSVIITPGYGMAVAQAQHPLRELVNKLRAQNIKVRFGIHPVAGRLPGHMNVLLAEAKVPYDIVEEMDELNDDFTDTDVVLVIGANDTVNPAASEDPGSPIAGMPVLRVWEAERVVVFKRSMATGYAGVQNPLFFKDNASMLFGDAHGTVEGILKQF</sequence>
<keyword evidence="10 16" id="KW-0521">NADP</keyword>
<dbReference type="NCBIfam" id="NF006974">
    <property type="entry name" value="PRK09444.1"/>
    <property type="match status" value="1"/>
</dbReference>
<proteinExistence type="inferred from homology"/>
<dbReference type="STRING" id="1137799.GZ78_13150"/>
<dbReference type="AlphaFoldDB" id="A0A081NJ13"/>
<keyword evidence="12 17" id="KW-1133">Transmembrane helix</keyword>
<dbReference type="Proteomes" id="UP000028073">
    <property type="component" value="Unassembled WGS sequence"/>
</dbReference>
<feature type="transmembrane region" description="Helical" evidence="17">
    <location>
        <begin position="193"/>
        <end position="213"/>
    </location>
</feature>
<keyword evidence="20" id="KW-1185">Reference proteome</keyword>
<feature type="transmembrane region" description="Helical" evidence="17">
    <location>
        <begin position="6"/>
        <end position="24"/>
    </location>
</feature>
<dbReference type="InterPro" id="IPR029035">
    <property type="entry name" value="DHS-like_NAD/FAD-binding_dom"/>
</dbReference>
<evidence type="ECO:0000256" key="15">
    <source>
        <dbReference type="ARBA" id="ARBA00048202"/>
    </source>
</evidence>
<evidence type="ECO:0000256" key="8">
    <source>
        <dbReference type="ARBA" id="ARBA00022519"/>
    </source>
</evidence>
<dbReference type="InterPro" id="IPR012136">
    <property type="entry name" value="NADH_DH_b"/>
</dbReference>
<comment type="subcellular location">
    <subcellularLocation>
        <location evidence="2">Cell inner membrane</location>
        <topology evidence="2">Multi-pass membrane protein</topology>
    </subcellularLocation>
</comment>
<feature type="transmembrane region" description="Helical" evidence="17">
    <location>
        <begin position="57"/>
        <end position="75"/>
    </location>
</feature>
<evidence type="ECO:0000256" key="4">
    <source>
        <dbReference type="ARBA" id="ARBA00011870"/>
    </source>
</evidence>
<dbReference type="EMBL" id="JOKH01000002">
    <property type="protein sequence ID" value="KEQ18436.1"/>
    <property type="molecule type" value="Genomic_DNA"/>
</dbReference>
<dbReference type="GO" id="GO:0016491">
    <property type="term" value="F:oxidoreductase activity"/>
    <property type="evidence" value="ECO:0007669"/>
    <property type="project" value="UniProtKB-KW"/>
</dbReference>
<evidence type="ECO:0000256" key="6">
    <source>
        <dbReference type="ARBA" id="ARBA00014581"/>
    </source>
</evidence>
<dbReference type="GO" id="GO:0008750">
    <property type="term" value="F:proton-translocating NAD(P)+ transhydrogenase activity"/>
    <property type="evidence" value="ECO:0007669"/>
    <property type="project" value="UniProtKB-EC"/>
</dbReference>
<feature type="transmembrane region" description="Helical" evidence="17">
    <location>
        <begin position="87"/>
        <end position="107"/>
    </location>
</feature>
<keyword evidence="14 16" id="KW-0472">Membrane</keyword>
<keyword evidence="8 16" id="KW-0997">Cell inner membrane</keyword>
<dbReference type="InterPro" id="IPR034300">
    <property type="entry name" value="PNTB-like"/>
</dbReference>
<feature type="domain" description="NADP transhydrogenase beta-like" evidence="18">
    <location>
        <begin position="9"/>
        <end position="464"/>
    </location>
</feature>
<evidence type="ECO:0000256" key="9">
    <source>
        <dbReference type="ARBA" id="ARBA00022692"/>
    </source>
</evidence>
<dbReference type="GO" id="GO:0005886">
    <property type="term" value="C:plasma membrane"/>
    <property type="evidence" value="ECO:0007669"/>
    <property type="project" value="UniProtKB-SubCell"/>
</dbReference>
<evidence type="ECO:0000313" key="19">
    <source>
        <dbReference type="EMBL" id="KEQ18436.1"/>
    </source>
</evidence>
<evidence type="ECO:0000256" key="14">
    <source>
        <dbReference type="ARBA" id="ARBA00023136"/>
    </source>
</evidence>
<evidence type="ECO:0000256" key="2">
    <source>
        <dbReference type="ARBA" id="ARBA00004429"/>
    </source>
</evidence>
<evidence type="ECO:0000256" key="12">
    <source>
        <dbReference type="ARBA" id="ARBA00022989"/>
    </source>
</evidence>
<name>A0A081NJ13_9GAMM</name>
<dbReference type="RefSeq" id="WP_034835762.1">
    <property type="nucleotide sequence ID" value="NZ_JOKH01000002.1"/>
</dbReference>
<comment type="catalytic activity">
    <reaction evidence="15 16">
        <text>NAD(+) + NADPH + H(+)(in) = NADH + NADP(+) + H(+)(out)</text>
        <dbReference type="Rhea" id="RHEA:47992"/>
        <dbReference type="ChEBI" id="CHEBI:15378"/>
        <dbReference type="ChEBI" id="CHEBI:57540"/>
        <dbReference type="ChEBI" id="CHEBI:57783"/>
        <dbReference type="ChEBI" id="CHEBI:57945"/>
        <dbReference type="ChEBI" id="CHEBI:58349"/>
        <dbReference type="EC" id="7.1.1.1"/>
    </reaction>
</comment>
<evidence type="ECO:0000259" key="18">
    <source>
        <dbReference type="Pfam" id="PF02233"/>
    </source>
</evidence>
<dbReference type="SUPFAM" id="SSF52467">
    <property type="entry name" value="DHS-like NAD/FAD-binding domain"/>
    <property type="match status" value="1"/>
</dbReference>
<evidence type="ECO:0000256" key="5">
    <source>
        <dbReference type="ARBA" id="ARBA00012943"/>
    </source>
</evidence>
<dbReference type="OrthoDB" id="9763786at2"/>
<dbReference type="Pfam" id="PF02233">
    <property type="entry name" value="PNTB"/>
    <property type="match status" value="1"/>
</dbReference>
<keyword evidence="7 16" id="KW-1003">Cell membrane</keyword>
<keyword evidence="11 16" id="KW-1278">Translocase</keyword>
<comment type="function">
    <text evidence="1 16">The transhydrogenation between NADH and NADP is coupled to respiration and ATP hydrolysis and functions as a proton pump across the membrane.</text>
</comment>
<dbReference type="GO" id="GO:0050661">
    <property type="term" value="F:NADP binding"/>
    <property type="evidence" value="ECO:0007669"/>
    <property type="project" value="InterPro"/>
</dbReference>
<feature type="transmembrane region" description="Helical" evidence="17">
    <location>
        <begin position="170"/>
        <end position="187"/>
    </location>
</feature>
<evidence type="ECO:0000256" key="17">
    <source>
        <dbReference type="SAM" id="Phobius"/>
    </source>
</evidence>
<feature type="transmembrane region" description="Helical" evidence="17">
    <location>
        <begin position="127"/>
        <end position="149"/>
    </location>
</feature>
<evidence type="ECO:0000256" key="16">
    <source>
        <dbReference type="PIRNR" id="PIRNR000204"/>
    </source>
</evidence>
<evidence type="ECO:0000256" key="7">
    <source>
        <dbReference type="ARBA" id="ARBA00022475"/>
    </source>
</evidence>
<organism evidence="19 20">
    <name type="scientific">Endozoicomonas numazuensis</name>
    <dbReference type="NCBI Taxonomy" id="1137799"/>
    <lineage>
        <taxon>Bacteria</taxon>
        <taxon>Pseudomonadati</taxon>
        <taxon>Pseudomonadota</taxon>
        <taxon>Gammaproteobacteria</taxon>
        <taxon>Oceanospirillales</taxon>
        <taxon>Endozoicomonadaceae</taxon>
        <taxon>Endozoicomonas</taxon>
    </lineage>
</organism>